<keyword evidence="2" id="KW-0808">Transferase</keyword>
<gene>
    <name evidence="2" type="ORF">SAMN00017405_1416</name>
</gene>
<feature type="domain" description="Polymerase beta nucleotidyltransferase" evidence="1">
    <location>
        <begin position="8"/>
        <end position="98"/>
    </location>
</feature>
<evidence type="ECO:0000313" key="2">
    <source>
        <dbReference type="EMBL" id="SMB91074.1"/>
    </source>
</evidence>
<proteinExistence type="predicted"/>
<evidence type="ECO:0000259" key="1">
    <source>
        <dbReference type="Pfam" id="PF18765"/>
    </source>
</evidence>
<dbReference type="InterPro" id="IPR041633">
    <property type="entry name" value="Polbeta"/>
</dbReference>
<dbReference type="Pfam" id="PF18765">
    <property type="entry name" value="Polbeta"/>
    <property type="match status" value="1"/>
</dbReference>
<dbReference type="InterPro" id="IPR043519">
    <property type="entry name" value="NT_sf"/>
</dbReference>
<dbReference type="RefSeq" id="WP_084053225.1">
    <property type="nucleotide sequence ID" value="NZ_FWWT01000017.1"/>
</dbReference>
<evidence type="ECO:0000313" key="3">
    <source>
        <dbReference type="Proteomes" id="UP000192731"/>
    </source>
</evidence>
<dbReference type="PANTHER" id="PTHR43852:SF2">
    <property type="entry name" value="PROTEIN ADENYLYLTRANSFERASE MNTA"/>
    <property type="match status" value="1"/>
</dbReference>
<dbReference type="NCBIfam" id="NF047752">
    <property type="entry name" value="MntA_antitoxin"/>
    <property type="match status" value="1"/>
</dbReference>
<dbReference type="STRING" id="656914.SAMN00017405_1416"/>
<dbReference type="InterPro" id="IPR052930">
    <property type="entry name" value="TA_antitoxin_MntA"/>
</dbReference>
<dbReference type="PANTHER" id="PTHR43852">
    <property type="entry name" value="NUCLEOTIDYLTRANSFERASE"/>
    <property type="match status" value="1"/>
</dbReference>
<name>A0A1W1VDQ1_DESTI</name>
<dbReference type="OrthoDB" id="9816197at2"/>
<dbReference type="Gene3D" id="3.30.460.10">
    <property type="entry name" value="Beta Polymerase, domain 2"/>
    <property type="match status" value="1"/>
</dbReference>
<dbReference type="AlphaFoldDB" id="A0A1W1VDQ1"/>
<keyword evidence="3" id="KW-1185">Reference proteome</keyword>
<organism evidence="2 3">
    <name type="scientific">Desulfonispora thiosulfatigenes DSM 11270</name>
    <dbReference type="NCBI Taxonomy" id="656914"/>
    <lineage>
        <taxon>Bacteria</taxon>
        <taxon>Bacillati</taxon>
        <taxon>Bacillota</taxon>
        <taxon>Clostridia</taxon>
        <taxon>Eubacteriales</taxon>
        <taxon>Peptococcaceae</taxon>
        <taxon>Desulfonispora</taxon>
    </lineage>
</organism>
<dbReference type="GO" id="GO:0016740">
    <property type="term" value="F:transferase activity"/>
    <property type="evidence" value="ECO:0007669"/>
    <property type="project" value="UniProtKB-KW"/>
</dbReference>
<dbReference type="Proteomes" id="UP000192731">
    <property type="component" value="Unassembled WGS sequence"/>
</dbReference>
<dbReference type="SUPFAM" id="SSF81301">
    <property type="entry name" value="Nucleotidyltransferase"/>
    <property type="match status" value="1"/>
</dbReference>
<reference evidence="2 3" key="1">
    <citation type="submission" date="2017-04" db="EMBL/GenBank/DDBJ databases">
        <authorList>
            <person name="Afonso C.L."/>
            <person name="Miller P.J."/>
            <person name="Scott M.A."/>
            <person name="Spackman E."/>
            <person name="Goraichik I."/>
            <person name="Dimitrov K.M."/>
            <person name="Suarez D.L."/>
            <person name="Swayne D.E."/>
        </authorList>
    </citation>
    <scope>NUCLEOTIDE SEQUENCE [LARGE SCALE GENOMIC DNA]</scope>
    <source>
        <strain evidence="2 3">DSM 11270</strain>
    </source>
</reference>
<sequence>MEENEQRKITDYLRDKLSPYLIIIFGSFAKESTHKNSDLDVAFISEKKFSDYELFMIAQRLADIIGREVDLIDLTNASTVFQAQIIGTGKVIYCSDEQKRMLFELTALKKYTRLNEERKFVIEKIKESGRVYGK</sequence>
<protein>
    <submittedName>
        <fullName evidence="2">Nucleotidyltransferase domain-containing protein</fullName>
    </submittedName>
</protein>
<dbReference type="CDD" id="cd05403">
    <property type="entry name" value="NT_KNTase_like"/>
    <property type="match status" value="1"/>
</dbReference>
<accession>A0A1W1VDQ1</accession>
<dbReference type="EMBL" id="FWWT01000017">
    <property type="protein sequence ID" value="SMB91074.1"/>
    <property type="molecule type" value="Genomic_DNA"/>
</dbReference>